<organism evidence="2 3">
    <name type="scientific">Alkalibacter rhizosphaerae</name>
    <dbReference type="NCBI Taxonomy" id="2815577"/>
    <lineage>
        <taxon>Bacteria</taxon>
        <taxon>Bacillati</taxon>
        <taxon>Bacillota</taxon>
        <taxon>Clostridia</taxon>
        <taxon>Eubacteriales</taxon>
        <taxon>Eubacteriaceae</taxon>
        <taxon>Alkalibacter</taxon>
    </lineage>
</organism>
<dbReference type="Proteomes" id="UP000663499">
    <property type="component" value="Chromosome"/>
</dbReference>
<feature type="domain" description="PPM-type phosphatase" evidence="1">
    <location>
        <begin position="30"/>
        <end position="215"/>
    </location>
</feature>
<dbReference type="InterPro" id="IPR036457">
    <property type="entry name" value="PPM-type-like_dom_sf"/>
</dbReference>
<dbReference type="EMBL" id="CP071444">
    <property type="protein sequence ID" value="QSX09055.1"/>
    <property type="molecule type" value="Genomic_DNA"/>
</dbReference>
<dbReference type="InterPro" id="IPR001932">
    <property type="entry name" value="PPM-type_phosphatase-like_dom"/>
</dbReference>
<gene>
    <name evidence="2" type="ORF">J0B03_03025</name>
</gene>
<dbReference type="Gene3D" id="3.60.40.10">
    <property type="entry name" value="PPM-type phosphatase domain"/>
    <property type="match status" value="1"/>
</dbReference>
<dbReference type="RefSeq" id="WP_207300396.1">
    <property type="nucleotide sequence ID" value="NZ_CP071444.1"/>
</dbReference>
<protein>
    <submittedName>
        <fullName evidence="2">SpoIIE family protein phosphatase</fullName>
    </submittedName>
</protein>
<name>A0A975AIZ9_9FIRM</name>
<dbReference type="KEGG" id="alka:J0B03_03025"/>
<evidence type="ECO:0000313" key="2">
    <source>
        <dbReference type="EMBL" id="QSX09055.1"/>
    </source>
</evidence>
<sequence>MNYVQDVLRQEKKNGQRVCGDVFLMERSREYTLAVLCDGIGSGIYANIAATTCASRLLQLAMGNMSTQAAALLTAESMHRARKEAFPFAAFTLAKIFSDGHYTIHTYESPVPLVVADGMGFLPAMTKLRAGKEWVEETAGILYPGDGLMLFTDGVSQAGMGRGYPMGVGEKRISDVLNYLLDHDKNEEEICDGVMELVFEKCGGVWEDDTTLAFLKNREGKRLVIMTGPPSNPSMDREYVLSGMEKDGWKVVCGSSTADIVSRVVGQVVEKKDRKGVYGSIPEYRIQGLDVVSEGALVLNRVCNILEDSLQEVEEPNVVEKISLLMQQADRVDFLVGGAYNDAHGTLDFKEMGVMPRNMIVRILAKKLKAMGKIVEITNY</sequence>
<evidence type="ECO:0000259" key="1">
    <source>
        <dbReference type="Pfam" id="PF07228"/>
    </source>
</evidence>
<dbReference type="SUPFAM" id="SSF81606">
    <property type="entry name" value="PP2C-like"/>
    <property type="match status" value="1"/>
</dbReference>
<reference evidence="2" key="1">
    <citation type="submission" date="2021-03" db="EMBL/GenBank/DDBJ databases">
        <title>Alkalibacter marinus sp. nov., isolated from tidal flat sediment.</title>
        <authorList>
            <person name="Namirimu T."/>
            <person name="Yang J.-A."/>
            <person name="Yang S.-H."/>
            <person name="Kim Y.-J."/>
            <person name="Kwon K.K."/>
        </authorList>
    </citation>
    <scope>NUCLEOTIDE SEQUENCE</scope>
    <source>
        <strain evidence="2">ES005</strain>
    </source>
</reference>
<accession>A0A975AIZ9</accession>
<dbReference type="AlphaFoldDB" id="A0A975AIZ9"/>
<dbReference type="Pfam" id="PF07228">
    <property type="entry name" value="SpoIIE"/>
    <property type="match status" value="1"/>
</dbReference>
<evidence type="ECO:0000313" key="3">
    <source>
        <dbReference type="Proteomes" id="UP000663499"/>
    </source>
</evidence>
<keyword evidence="3" id="KW-1185">Reference proteome</keyword>
<proteinExistence type="predicted"/>